<dbReference type="InterPro" id="IPR050832">
    <property type="entry name" value="Bact_Acetyltransf"/>
</dbReference>
<dbReference type="SUPFAM" id="SSF55729">
    <property type="entry name" value="Acyl-CoA N-acyltransferases (Nat)"/>
    <property type="match status" value="1"/>
</dbReference>
<dbReference type="CDD" id="cd04301">
    <property type="entry name" value="NAT_SF"/>
    <property type="match status" value="1"/>
</dbReference>
<keyword evidence="2" id="KW-0012">Acyltransferase</keyword>
<evidence type="ECO:0000256" key="1">
    <source>
        <dbReference type="ARBA" id="ARBA00022679"/>
    </source>
</evidence>
<accession>A0ABY5PIX2</accession>
<dbReference type="PROSITE" id="PS51186">
    <property type="entry name" value="GNAT"/>
    <property type="match status" value="1"/>
</dbReference>
<dbReference type="InterPro" id="IPR000182">
    <property type="entry name" value="GNAT_dom"/>
</dbReference>
<dbReference type="RefSeq" id="WP_353865108.1">
    <property type="nucleotide sequence ID" value="NZ_CP088295.1"/>
</dbReference>
<dbReference type="InterPro" id="IPR016181">
    <property type="entry name" value="Acyl_CoA_acyltransferase"/>
</dbReference>
<dbReference type="Proteomes" id="UP001058860">
    <property type="component" value="Chromosome"/>
</dbReference>
<proteinExistence type="predicted"/>
<organism evidence="4 5">
    <name type="scientific">Svornostia abyssi</name>
    <dbReference type="NCBI Taxonomy" id="2898438"/>
    <lineage>
        <taxon>Bacteria</taxon>
        <taxon>Bacillati</taxon>
        <taxon>Actinomycetota</taxon>
        <taxon>Thermoleophilia</taxon>
        <taxon>Solirubrobacterales</taxon>
        <taxon>Baekduiaceae</taxon>
        <taxon>Svornostia</taxon>
    </lineage>
</organism>
<evidence type="ECO:0000256" key="2">
    <source>
        <dbReference type="ARBA" id="ARBA00023315"/>
    </source>
</evidence>
<evidence type="ECO:0000313" key="4">
    <source>
        <dbReference type="EMBL" id="UUY04633.1"/>
    </source>
</evidence>
<dbReference type="Pfam" id="PF00583">
    <property type="entry name" value="Acetyltransf_1"/>
    <property type="match status" value="1"/>
</dbReference>
<evidence type="ECO:0000259" key="3">
    <source>
        <dbReference type="PROSITE" id="PS51186"/>
    </source>
</evidence>
<keyword evidence="1" id="KW-0808">Transferase</keyword>
<sequence>MALRRATPADATPLAAIVSEGLETYRTFAPAGWDPGAAADEAARLTELLDADSPYRGWVAEDDDGPQGFTGFLPATEAGHTVVDDPALAHLRHLFVSQRAWGTDVARALHATVLDDARAHGFTTMRLFCAAGQERARRFYEREGWSPTGLRIDKTPLGVPVVEYRRSL</sequence>
<name>A0ABY5PIX2_9ACTN</name>
<protein>
    <submittedName>
        <fullName evidence="4">GNAT family N-acetyltransferase</fullName>
    </submittedName>
</protein>
<reference evidence="5" key="1">
    <citation type="submission" date="2021-11" db="EMBL/GenBank/DDBJ databases">
        <title>Cultivation dependent microbiological survey of springs from the worlds oldest radium mine currently devoted to the extraction of radon-saturated water.</title>
        <authorList>
            <person name="Kapinusova G."/>
            <person name="Smrhova T."/>
            <person name="Strejcek M."/>
            <person name="Suman J."/>
            <person name="Jani K."/>
            <person name="Pajer P."/>
            <person name="Uhlik O."/>
        </authorList>
    </citation>
    <scope>NUCLEOTIDE SEQUENCE [LARGE SCALE GENOMIC DNA]</scope>
    <source>
        <strain evidence="5">J379</strain>
    </source>
</reference>
<keyword evidence="5" id="KW-1185">Reference proteome</keyword>
<evidence type="ECO:0000313" key="5">
    <source>
        <dbReference type="Proteomes" id="UP001058860"/>
    </source>
</evidence>
<gene>
    <name evidence="4" type="ORF">LRS13_03615</name>
</gene>
<dbReference type="Gene3D" id="3.40.630.30">
    <property type="match status" value="1"/>
</dbReference>
<dbReference type="PANTHER" id="PTHR43877">
    <property type="entry name" value="AMINOALKYLPHOSPHONATE N-ACETYLTRANSFERASE-RELATED-RELATED"/>
    <property type="match status" value="1"/>
</dbReference>
<dbReference type="EMBL" id="CP088295">
    <property type="protein sequence ID" value="UUY04633.1"/>
    <property type="molecule type" value="Genomic_DNA"/>
</dbReference>
<feature type="domain" description="N-acetyltransferase" evidence="3">
    <location>
        <begin position="1"/>
        <end position="168"/>
    </location>
</feature>